<evidence type="ECO:0000313" key="3">
    <source>
        <dbReference type="Proteomes" id="UP000324758"/>
    </source>
</evidence>
<dbReference type="EMBL" id="VSSS01000028">
    <property type="protein sequence ID" value="TYL94342.1"/>
    <property type="molecule type" value="Genomic_DNA"/>
</dbReference>
<dbReference type="RefSeq" id="WP_148773532.1">
    <property type="nucleotide sequence ID" value="NZ_VSSS01000028.1"/>
</dbReference>
<comment type="caution">
    <text evidence="2">The sequence shown here is derived from an EMBL/GenBank/DDBJ whole genome shotgun (WGS) entry which is preliminary data.</text>
</comment>
<accession>A0A5D3KG22</accession>
<keyword evidence="3" id="KW-1185">Reference proteome</keyword>
<dbReference type="InterPro" id="IPR058110">
    <property type="entry name" value="GCG_CRPN_dom"/>
</dbReference>
<dbReference type="AlphaFoldDB" id="A0A5D3KG22"/>
<dbReference type="NCBIfam" id="NF047412">
    <property type="entry name" value="sig_GCG_CRPN_rpt"/>
    <property type="match status" value="1"/>
</dbReference>
<dbReference type="Proteomes" id="UP000324758">
    <property type="component" value="Unassembled WGS sequence"/>
</dbReference>
<organism evidence="2 3">
    <name type="scientific">Bradyrhizobium rifense</name>
    <dbReference type="NCBI Taxonomy" id="515499"/>
    <lineage>
        <taxon>Bacteria</taxon>
        <taxon>Pseudomonadati</taxon>
        <taxon>Pseudomonadota</taxon>
        <taxon>Alphaproteobacteria</taxon>
        <taxon>Hyphomicrobiales</taxon>
        <taxon>Nitrobacteraceae</taxon>
        <taxon>Bradyrhizobium</taxon>
    </lineage>
</organism>
<evidence type="ECO:0000313" key="2">
    <source>
        <dbReference type="EMBL" id="TYL94342.1"/>
    </source>
</evidence>
<proteinExistence type="predicted"/>
<protein>
    <submittedName>
        <fullName evidence="2">Uncharacterized protein</fullName>
    </submittedName>
</protein>
<name>A0A5D3KG22_9BRAD</name>
<dbReference type="OrthoDB" id="8457022at2"/>
<gene>
    <name evidence="2" type="ORF">FXB40_18020</name>
</gene>
<keyword evidence="1" id="KW-0732">Signal</keyword>
<feature type="signal peptide" evidence="1">
    <location>
        <begin position="1"/>
        <end position="21"/>
    </location>
</feature>
<reference evidence="2 3" key="1">
    <citation type="submission" date="2019-08" db="EMBL/GenBank/DDBJ databases">
        <title>Bradyrhizobium hipponensis sp. nov., a rhizobium isolated from a Lupinus angustifolius root nodule in Tunisia.</title>
        <authorList>
            <person name="Off K."/>
            <person name="Rejili M."/>
            <person name="Mars M."/>
            <person name="Brachmann A."/>
            <person name="Marin M."/>
        </authorList>
    </citation>
    <scope>NUCLEOTIDE SEQUENCE [LARGE SCALE GENOMIC DNA]</scope>
    <source>
        <strain evidence="2 3">CTAW71</strain>
    </source>
</reference>
<feature type="chain" id="PRO_5023107291" evidence="1">
    <location>
        <begin position="22"/>
        <end position="83"/>
    </location>
</feature>
<evidence type="ECO:0000256" key="1">
    <source>
        <dbReference type="SAM" id="SignalP"/>
    </source>
</evidence>
<sequence length="83" mass="8223">MIRTVFAAAFALGAIVSSAQAMPLAPFGAQSNGDIIAVAGGCGAGWHRGPYGGCLRNFANPAAHACPRGFHIGPGGACRGNGR</sequence>